<dbReference type="EMBL" id="MHNL01000006">
    <property type="protein sequence ID" value="OGZ45425.1"/>
    <property type="molecule type" value="Genomic_DNA"/>
</dbReference>
<evidence type="ECO:0000313" key="7">
    <source>
        <dbReference type="EMBL" id="OGZ45425.1"/>
    </source>
</evidence>
<dbReference type="GO" id="GO:0043190">
    <property type="term" value="C:ATP-binding cassette (ABC) transporter complex"/>
    <property type="evidence" value="ECO:0007669"/>
    <property type="project" value="InterPro"/>
</dbReference>
<dbReference type="PROSITE" id="PS51012">
    <property type="entry name" value="ABC_TM2"/>
    <property type="match status" value="1"/>
</dbReference>
<keyword evidence="2 5" id="KW-0812">Transmembrane</keyword>
<feature type="transmembrane region" description="Helical" evidence="5">
    <location>
        <begin position="103"/>
        <end position="128"/>
    </location>
</feature>
<evidence type="ECO:0000256" key="5">
    <source>
        <dbReference type="RuleBase" id="RU361157"/>
    </source>
</evidence>
<evidence type="ECO:0000259" key="6">
    <source>
        <dbReference type="PROSITE" id="PS51012"/>
    </source>
</evidence>
<feature type="transmembrane region" description="Helical" evidence="5">
    <location>
        <begin position="62"/>
        <end position="82"/>
    </location>
</feature>
<comment type="caution">
    <text evidence="7">The sequence shown here is derived from an EMBL/GenBank/DDBJ whole genome shotgun (WGS) entry which is preliminary data.</text>
</comment>
<dbReference type="GO" id="GO:0140359">
    <property type="term" value="F:ABC-type transporter activity"/>
    <property type="evidence" value="ECO:0007669"/>
    <property type="project" value="InterPro"/>
</dbReference>
<evidence type="ECO:0000256" key="3">
    <source>
        <dbReference type="ARBA" id="ARBA00022989"/>
    </source>
</evidence>
<dbReference type="Proteomes" id="UP000177785">
    <property type="component" value="Unassembled WGS sequence"/>
</dbReference>
<evidence type="ECO:0000256" key="4">
    <source>
        <dbReference type="ARBA" id="ARBA00023136"/>
    </source>
</evidence>
<dbReference type="InterPro" id="IPR000412">
    <property type="entry name" value="ABC_2_transport"/>
</dbReference>
<dbReference type="PIRSF" id="PIRSF006648">
    <property type="entry name" value="DrrB"/>
    <property type="match status" value="1"/>
</dbReference>
<keyword evidence="3 5" id="KW-1133">Transmembrane helix</keyword>
<feature type="domain" description="ABC transmembrane type-2" evidence="6">
    <location>
        <begin position="23"/>
        <end position="252"/>
    </location>
</feature>
<proteinExistence type="inferred from homology"/>
<keyword evidence="5" id="KW-0813">Transport</keyword>
<dbReference type="InterPro" id="IPR013525">
    <property type="entry name" value="ABC2_TM"/>
</dbReference>
<dbReference type="AlphaFoldDB" id="A0A1G2G588"/>
<keyword evidence="5" id="KW-1003">Cell membrane</keyword>
<feature type="transmembrane region" description="Helical" evidence="5">
    <location>
        <begin position="140"/>
        <end position="164"/>
    </location>
</feature>
<evidence type="ECO:0000256" key="1">
    <source>
        <dbReference type="ARBA" id="ARBA00004141"/>
    </source>
</evidence>
<dbReference type="InterPro" id="IPR047817">
    <property type="entry name" value="ABC2_TM_bact-type"/>
</dbReference>
<dbReference type="PANTHER" id="PTHR43332">
    <property type="entry name" value="INNER MEMBRANE TRANSPORT PERMEASE YADH-RELATED"/>
    <property type="match status" value="1"/>
</dbReference>
<evidence type="ECO:0000256" key="2">
    <source>
        <dbReference type="ARBA" id="ARBA00022692"/>
    </source>
</evidence>
<gene>
    <name evidence="7" type="ORF">A2756_00195</name>
</gene>
<reference evidence="7 8" key="1">
    <citation type="journal article" date="2016" name="Nat. Commun.">
        <title>Thousands of microbial genomes shed light on interconnected biogeochemical processes in an aquifer system.</title>
        <authorList>
            <person name="Anantharaman K."/>
            <person name="Brown C.T."/>
            <person name="Hug L.A."/>
            <person name="Sharon I."/>
            <person name="Castelle C.J."/>
            <person name="Probst A.J."/>
            <person name="Thomas B.C."/>
            <person name="Singh A."/>
            <person name="Wilkins M.J."/>
            <person name="Karaoz U."/>
            <person name="Brodie E.L."/>
            <person name="Williams K.H."/>
            <person name="Hubbard S.S."/>
            <person name="Banfield J.F."/>
        </authorList>
    </citation>
    <scope>NUCLEOTIDE SEQUENCE [LARGE SCALE GENOMIC DNA]</scope>
</reference>
<feature type="transmembrane region" description="Helical" evidence="5">
    <location>
        <begin position="219"/>
        <end position="248"/>
    </location>
</feature>
<dbReference type="PRINTS" id="PR00164">
    <property type="entry name" value="ABC2TRNSPORT"/>
</dbReference>
<feature type="transmembrane region" description="Helical" evidence="5">
    <location>
        <begin position="21"/>
        <end position="42"/>
    </location>
</feature>
<accession>A0A1G2G588</accession>
<dbReference type="InterPro" id="IPR052522">
    <property type="entry name" value="ABC-2_transport_permease"/>
</dbReference>
<name>A0A1G2G588_9BACT</name>
<comment type="similarity">
    <text evidence="5">Belongs to the ABC-2 integral membrane protein family.</text>
</comment>
<evidence type="ECO:0000313" key="8">
    <source>
        <dbReference type="Proteomes" id="UP000177785"/>
    </source>
</evidence>
<dbReference type="PANTHER" id="PTHR43332:SF2">
    <property type="entry name" value="INNER MEMBRANE TRANSPORT PERMEASE YADH"/>
    <property type="match status" value="1"/>
</dbReference>
<dbReference type="STRING" id="1802115.A2756_00195"/>
<comment type="subcellular location">
    <subcellularLocation>
        <location evidence="5">Cell membrane</location>
        <topology evidence="5">Multi-pass membrane protein</topology>
    </subcellularLocation>
    <subcellularLocation>
        <location evidence="1">Membrane</location>
        <topology evidence="1">Multi-pass membrane protein</topology>
    </subcellularLocation>
</comment>
<protein>
    <recommendedName>
        <fullName evidence="5">Transport permease protein</fullName>
    </recommendedName>
</protein>
<organism evidence="7 8">
    <name type="scientific">Candidatus Ryanbacteria bacterium RIFCSPHIGHO2_01_FULL_48_27</name>
    <dbReference type="NCBI Taxonomy" id="1802115"/>
    <lineage>
        <taxon>Bacteria</taxon>
        <taxon>Candidatus Ryaniibacteriota</taxon>
    </lineage>
</organism>
<sequence>MESRKIFIAFSTMVRNEVSRFLRIWMQTLIPPVITTVLYYVIFGSFIGSQIAPIHGFSYMQFIVPGLVMMAVITSSFSNVVGSFYFSKFQRSIEELLVSPMPFWVLIAGYITGGVVRGLLVGTITLLVSLFFTHLVVSNIFFVLSFILLTAILFSLAGLLNGLYAKNFDGISIFPTFVLTPLTYLGGIFYSIAALPPFWQSMSKLNPILYMINGFRYGFLGFSDVSVAVSFWILVVCISVLFGINWHLFRKGYGLRS</sequence>
<dbReference type="NCBIfam" id="NF011648">
    <property type="entry name" value="PRK15066.1"/>
    <property type="match status" value="1"/>
</dbReference>
<keyword evidence="4 5" id="KW-0472">Membrane</keyword>
<dbReference type="Pfam" id="PF01061">
    <property type="entry name" value="ABC2_membrane"/>
    <property type="match status" value="1"/>
</dbReference>
<feature type="transmembrane region" description="Helical" evidence="5">
    <location>
        <begin position="176"/>
        <end position="199"/>
    </location>
</feature>